<keyword evidence="9" id="KW-1185">Reference proteome</keyword>
<keyword evidence="3 5" id="KW-0378">Hydrolase</keyword>
<dbReference type="SUPFAM" id="SSF51445">
    <property type="entry name" value="(Trans)glycosidases"/>
    <property type="match status" value="1"/>
</dbReference>
<dbReference type="InterPro" id="IPR013780">
    <property type="entry name" value="Glyco_hydro_b"/>
</dbReference>
<dbReference type="Proteomes" id="UP000037395">
    <property type="component" value="Unassembled WGS sequence"/>
</dbReference>
<evidence type="ECO:0000256" key="1">
    <source>
        <dbReference type="ARBA" id="ARBA00009743"/>
    </source>
</evidence>
<organism evidence="8 9">
    <name type="scientific">Kitasatospora aureofaciens</name>
    <name type="common">Streptomyces aureofaciens</name>
    <dbReference type="NCBI Taxonomy" id="1894"/>
    <lineage>
        <taxon>Bacteria</taxon>
        <taxon>Bacillati</taxon>
        <taxon>Actinomycetota</taxon>
        <taxon>Actinomycetes</taxon>
        <taxon>Kitasatosporales</taxon>
        <taxon>Streptomycetaceae</taxon>
        <taxon>Kitasatospora</taxon>
    </lineage>
</organism>
<sequence length="549" mass="57053">MRRAAAAVAGVLVAGLGAVPAAADTAAPLLQVPPMGWNAWNTYGCNATQALIESVADSMAANGMRDAGYRYVNVDDCWMTRDANGHLTGNSNYPDLKGLGDYLHARGFKFGIYESPGAKTCAGYSGSAGHETDDANTFASWGVDYLKYDYCESASSLSGQAADFARMRSALRATGRPIVLSINPNSGNNTGAGVVRSWGDVSDQARSTEDIGNQWWSQSWPNGIANIVSENATLAWRAGPGSFNDADMLEIGNGGLSTTEERTHFAMWAMMASPLIASANPASVNATSLALLKNPRLIAIDQDSLGLQGRVVAGSRLVNSSGSLVLAKPLSNGDVAFALYNGSDSAQTLSTSLAAVGVPGTGTWTDQYNGAVVQSGAASVATQVPAHGTAVYRVTTPGAPASWYTSFVAATAGAHGYEAEDPARSIVAGRWTTNSGAVFSACSVCSGGEKVGWIGGTNKLHLNGIYARNAGTYPVTVQYVNGGGDRYATIWTNGDNPQKVSFHGNGDWNSTQTTTVQLALQAGYNTVSFGNEYGGWAPDIDKISVPATG</sequence>
<keyword evidence="2 6" id="KW-0732">Signal</keyword>
<feature type="signal peptide" evidence="6">
    <location>
        <begin position="1"/>
        <end position="23"/>
    </location>
</feature>
<dbReference type="EC" id="3.2.1.22" evidence="5"/>
<evidence type="ECO:0000313" key="9">
    <source>
        <dbReference type="Proteomes" id="UP000037395"/>
    </source>
</evidence>
<evidence type="ECO:0000313" key="8">
    <source>
        <dbReference type="EMBL" id="OEV37014.1"/>
    </source>
</evidence>
<dbReference type="Pfam" id="PF17801">
    <property type="entry name" value="Melibiase_C"/>
    <property type="match status" value="1"/>
</dbReference>
<dbReference type="InterPro" id="IPR002241">
    <property type="entry name" value="Glyco_hydro_27"/>
</dbReference>
<comment type="caution">
    <text evidence="8">The sequence shown here is derived from an EMBL/GenBank/DDBJ whole genome shotgun (WGS) entry which is preliminary data.</text>
</comment>
<dbReference type="CDD" id="cd14792">
    <property type="entry name" value="GH27"/>
    <property type="match status" value="1"/>
</dbReference>
<evidence type="ECO:0000256" key="3">
    <source>
        <dbReference type="ARBA" id="ARBA00022801"/>
    </source>
</evidence>
<feature type="chain" id="PRO_5009198874" description="Alpha-galactosidase" evidence="6">
    <location>
        <begin position="24"/>
        <end position="549"/>
    </location>
</feature>
<accession>A0A1E7N8N6</accession>
<dbReference type="Gene3D" id="2.60.40.1180">
    <property type="entry name" value="Golgi alpha-mannosidase II"/>
    <property type="match status" value="1"/>
</dbReference>
<dbReference type="SUPFAM" id="SSF49785">
    <property type="entry name" value="Galactose-binding domain-like"/>
    <property type="match status" value="1"/>
</dbReference>
<feature type="domain" description="CBM6" evidence="7">
    <location>
        <begin position="415"/>
        <end position="546"/>
    </location>
</feature>
<dbReference type="PANTHER" id="PTHR11452">
    <property type="entry name" value="ALPHA-GALACTOSIDASE/ALPHA-N-ACETYLGALACTOSAMINIDASE"/>
    <property type="match status" value="1"/>
</dbReference>
<dbReference type="PROSITE" id="PS51175">
    <property type="entry name" value="CBM6"/>
    <property type="match status" value="1"/>
</dbReference>
<dbReference type="InterPro" id="IPR041233">
    <property type="entry name" value="Melibiase_C"/>
</dbReference>
<evidence type="ECO:0000256" key="2">
    <source>
        <dbReference type="ARBA" id="ARBA00022729"/>
    </source>
</evidence>
<dbReference type="InterPro" id="IPR008979">
    <property type="entry name" value="Galactose-bd-like_sf"/>
</dbReference>
<evidence type="ECO:0000256" key="6">
    <source>
        <dbReference type="SAM" id="SignalP"/>
    </source>
</evidence>
<evidence type="ECO:0000256" key="5">
    <source>
        <dbReference type="RuleBase" id="RU361168"/>
    </source>
</evidence>
<dbReference type="CDD" id="cd04081">
    <property type="entry name" value="CBM35_galactosidase-like"/>
    <property type="match status" value="1"/>
</dbReference>
<comment type="similarity">
    <text evidence="1 5">Belongs to the glycosyl hydrolase 27 family.</text>
</comment>
<keyword evidence="5" id="KW-1015">Disulfide bond</keyword>
<protein>
    <recommendedName>
        <fullName evidence="5">Alpha-galactosidase</fullName>
        <ecNumber evidence="5">3.2.1.22</ecNumber>
    </recommendedName>
    <alternativeName>
        <fullName evidence="5">Melibiase</fullName>
    </alternativeName>
</protein>
<evidence type="ECO:0000256" key="4">
    <source>
        <dbReference type="ARBA" id="ARBA00023295"/>
    </source>
</evidence>
<dbReference type="Gene3D" id="2.60.120.260">
    <property type="entry name" value="Galactose-binding domain-like"/>
    <property type="match status" value="1"/>
</dbReference>
<dbReference type="AlphaFoldDB" id="A0A1E7N8N6"/>
<dbReference type="GO" id="GO:0004557">
    <property type="term" value="F:alpha-galactosidase activity"/>
    <property type="evidence" value="ECO:0007669"/>
    <property type="project" value="UniProtKB-EC"/>
</dbReference>
<dbReference type="Gene3D" id="3.20.20.70">
    <property type="entry name" value="Aldolase class I"/>
    <property type="match status" value="1"/>
</dbReference>
<dbReference type="PRINTS" id="PR00740">
    <property type="entry name" value="GLHYDRLASE27"/>
</dbReference>
<comment type="catalytic activity">
    <reaction evidence="5">
        <text>Hydrolysis of terminal, non-reducing alpha-D-galactose residues in alpha-D-galactosides, including galactose oligosaccharides, galactomannans and galactolipids.</text>
        <dbReference type="EC" id="3.2.1.22"/>
    </reaction>
</comment>
<dbReference type="InterPro" id="IPR017853">
    <property type="entry name" value="GH"/>
</dbReference>
<dbReference type="InterPro" id="IPR005084">
    <property type="entry name" value="CBM6"/>
</dbReference>
<evidence type="ECO:0000259" key="7">
    <source>
        <dbReference type="PROSITE" id="PS51175"/>
    </source>
</evidence>
<dbReference type="GO" id="GO:0030246">
    <property type="term" value="F:carbohydrate binding"/>
    <property type="evidence" value="ECO:0007669"/>
    <property type="project" value="InterPro"/>
</dbReference>
<dbReference type="InterPro" id="IPR013785">
    <property type="entry name" value="Aldolase_TIM"/>
</dbReference>
<keyword evidence="4 5" id="KW-0326">Glycosidase</keyword>
<dbReference type="Pfam" id="PF16499">
    <property type="entry name" value="Melibiase_2"/>
    <property type="match status" value="1"/>
</dbReference>
<dbReference type="PANTHER" id="PTHR11452:SF75">
    <property type="entry name" value="ALPHA-GALACTOSIDASE MEL1"/>
    <property type="match status" value="1"/>
</dbReference>
<dbReference type="SUPFAM" id="SSF51011">
    <property type="entry name" value="Glycosyl hydrolase domain"/>
    <property type="match status" value="1"/>
</dbReference>
<dbReference type="EMBL" id="JPRF03000021">
    <property type="protein sequence ID" value="OEV37014.1"/>
    <property type="molecule type" value="Genomic_DNA"/>
</dbReference>
<proteinExistence type="inferred from homology"/>
<name>A0A1E7N8N6_KITAU</name>
<reference evidence="8" key="1">
    <citation type="submission" date="2016-08" db="EMBL/GenBank/DDBJ databases">
        <title>Sequencing, Assembly and Comparative Genomics of S. aureofaciens ATCC 10762.</title>
        <authorList>
            <person name="Gradnigo J.S."/>
            <person name="Johnson N."/>
            <person name="Somerville G.A."/>
        </authorList>
    </citation>
    <scope>NUCLEOTIDE SEQUENCE [LARGE SCALE GENOMIC DNA]</scope>
    <source>
        <strain evidence="8">ATCC 10762</strain>
    </source>
</reference>
<dbReference type="GO" id="GO:0005975">
    <property type="term" value="P:carbohydrate metabolic process"/>
    <property type="evidence" value="ECO:0007669"/>
    <property type="project" value="InterPro"/>
</dbReference>
<gene>
    <name evidence="8" type="ORF">HS99_0004065</name>
</gene>